<accession>A0A1Q2MHR1</accession>
<dbReference type="InterPro" id="IPR045584">
    <property type="entry name" value="Pilin-like"/>
</dbReference>
<dbReference type="RefSeq" id="WP_146684406.1">
    <property type="nucleotide sequence ID" value="NZ_CP019646.1"/>
</dbReference>
<dbReference type="EMBL" id="CP019646">
    <property type="protein sequence ID" value="AQQ72189.1"/>
    <property type="molecule type" value="Genomic_DNA"/>
</dbReference>
<keyword evidence="2" id="KW-1133">Transmembrane helix</keyword>
<dbReference type="InterPro" id="IPR012902">
    <property type="entry name" value="N_methyl_site"/>
</dbReference>
<evidence type="ECO:0000256" key="1">
    <source>
        <dbReference type="ARBA" id="ARBA00022481"/>
    </source>
</evidence>
<evidence type="ECO:0000256" key="2">
    <source>
        <dbReference type="SAM" id="Phobius"/>
    </source>
</evidence>
<organism evidence="3 4">
    <name type="scientific">Limihaloglobus sulfuriphilus</name>
    <dbReference type="NCBI Taxonomy" id="1851148"/>
    <lineage>
        <taxon>Bacteria</taxon>
        <taxon>Pseudomonadati</taxon>
        <taxon>Planctomycetota</taxon>
        <taxon>Phycisphaerae</taxon>
        <taxon>Sedimentisphaerales</taxon>
        <taxon>Sedimentisphaeraceae</taxon>
        <taxon>Limihaloglobus</taxon>
    </lineage>
</organism>
<dbReference type="SUPFAM" id="SSF54523">
    <property type="entry name" value="Pili subunits"/>
    <property type="match status" value="1"/>
</dbReference>
<dbReference type="Pfam" id="PF07963">
    <property type="entry name" value="N_methyl"/>
    <property type="match status" value="1"/>
</dbReference>
<dbReference type="GO" id="GO:0015627">
    <property type="term" value="C:type II protein secretion system complex"/>
    <property type="evidence" value="ECO:0007669"/>
    <property type="project" value="InterPro"/>
</dbReference>
<keyword evidence="4" id="KW-1185">Reference proteome</keyword>
<reference evidence="4" key="1">
    <citation type="submission" date="2017-02" db="EMBL/GenBank/DDBJ databases">
        <title>Comparative genomics and description of representatives of a novel lineage of planctomycetes thriving in anoxic sediments.</title>
        <authorList>
            <person name="Spring S."/>
            <person name="Bunk B."/>
            <person name="Sproer C."/>
        </authorList>
    </citation>
    <scope>NUCLEOTIDE SEQUENCE [LARGE SCALE GENOMIC DNA]</scope>
    <source>
        <strain evidence="4">SM-Chi-D1</strain>
    </source>
</reference>
<sequence length="220" mass="25086">MMKTKHDKAFTLIELLVVISVIAVMMAILLPSLSAARRQAKVLAVNSDLYQVSLGLEMYMQSNSGKHPPTRKDCSMGWEDHQLPPELAQGKYLPAPQTKDGTTVGIKDRFHRINTYKYSSVGELYQNNRFMPYIKASLYVPASFPDNQGPPHEDIRYNDPKTSPVTWVVYSQGPEFDEWKLIKQLHGPVPERTWYSPSKKQGLIVRMRLKNSGHYGSFDK</sequence>
<name>A0A1Q2MHR1_9BACT</name>
<dbReference type="KEGG" id="pbas:SMSP2_02570"/>
<evidence type="ECO:0000313" key="3">
    <source>
        <dbReference type="EMBL" id="AQQ72189.1"/>
    </source>
</evidence>
<keyword evidence="2" id="KW-0472">Membrane</keyword>
<gene>
    <name evidence="3" type="primary">xcpT_20</name>
    <name evidence="3" type="ORF">SMSP2_02570</name>
</gene>
<dbReference type="GO" id="GO:0015628">
    <property type="term" value="P:protein secretion by the type II secretion system"/>
    <property type="evidence" value="ECO:0007669"/>
    <property type="project" value="InterPro"/>
</dbReference>
<dbReference type="AlphaFoldDB" id="A0A1Q2MHR1"/>
<dbReference type="InterPro" id="IPR000983">
    <property type="entry name" value="Bac_GSPG_pilin"/>
</dbReference>
<evidence type="ECO:0000313" key="4">
    <source>
        <dbReference type="Proteomes" id="UP000188181"/>
    </source>
</evidence>
<dbReference type="NCBIfam" id="TIGR02532">
    <property type="entry name" value="IV_pilin_GFxxxE"/>
    <property type="match status" value="1"/>
</dbReference>
<dbReference type="PANTHER" id="PTHR30093">
    <property type="entry name" value="GENERAL SECRETION PATHWAY PROTEIN G"/>
    <property type="match status" value="1"/>
</dbReference>
<dbReference type="OrthoDB" id="273196at2"/>
<keyword evidence="1" id="KW-0488">Methylation</keyword>
<dbReference type="STRING" id="1851148.SMSP2_02570"/>
<dbReference type="Gene3D" id="3.30.700.10">
    <property type="entry name" value="Glycoprotein, Type 4 Pilin"/>
    <property type="match status" value="1"/>
</dbReference>
<dbReference type="PRINTS" id="PR00813">
    <property type="entry name" value="BCTERIALGSPG"/>
</dbReference>
<protein>
    <submittedName>
        <fullName evidence="3">PilD-dependent protein PddA</fullName>
    </submittedName>
</protein>
<proteinExistence type="predicted"/>
<feature type="transmembrane region" description="Helical" evidence="2">
    <location>
        <begin position="12"/>
        <end position="33"/>
    </location>
</feature>
<dbReference type="Proteomes" id="UP000188181">
    <property type="component" value="Chromosome"/>
</dbReference>
<keyword evidence="2" id="KW-0812">Transmembrane</keyword>